<dbReference type="Proteomes" id="UP001159363">
    <property type="component" value="Chromosome 1"/>
</dbReference>
<gene>
    <name evidence="1" type="ORF">PR048_003570</name>
</gene>
<keyword evidence="2" id="KW-1185">Reference proteome</keyword>
<comment type="caution">
    <text evidence="1">The sequence shown here is derived from an EMBL/GenBank/DDBJ whole genome shotgun (WGS) entry which is preliminary data.</text>
</comment>
<name>A0ABQ9IPT8_9NEOP</name>
<sequence length="130" mass="14154">MAPGREEEQRVAIAPAFFYFHSSCRQFLHPPLIATHTRHASAASSCAISPRLSSHDMFPDLLQCSQLVRHRSGVREALGLNPGQGMGVNSSTKEETGKLRTFGVRIPTRYGVMMPDSAPTPFTTAMSVPA</sequence>
<evidence type="ECO:0000313" key="2">
    <source>
        <dbReference type="Proteomes" id="UP001159363"/>
    </source>
</evidence>
<reference evidence="1 2" key="1">
    <citation type="submission" date="2023-02" db="EMBL/GenBank/DDBJ databases">
        <title>LHISI_Scaffold_Assembly.</title>
        <authorList>
            <person name="Stuart O.P."/>
            <person name="Cleave R."/>
            <person name="Magrath M.J.L."/>
            <person name="Mikheyev A.S."/>
        </authorList>
    </citation>
    <scope>NUCLEOTIDE SEQUENCE [LARGE SCALE GENOMIC DNA]</scope>
    <source>
        <strain evidence="1">Daus_M_001</strain>
        <tissue evidence="1">Leg muscle</tissue>
    </source>
</reference>
<dbReference type="EMBL" id="JARBHB010000001">
    <property type="protein sequence ID" value="KAJ8898210.1"/>
    <property type="molecule type" value="Genomic_DNA"/>
</dbReference>
<accession>A0ABQ9IPT8</accession>
<organism evidence="1 2">
    <name type="scientific">Dryococelus australis</name>
    <dbReference type="NCBI Taxonomy" id="614101"/>
    <lineage>
        <taxon>Eukaryota</taxon>
        <taxon>Metazoa</taxon>
        <taxon>Ecdysozoa</taxon>
        <taxon>Arthropoda</taxon>
        <taxon>Hexapoda</taxon>
        <taxon>Insecta</taxon>
        <taxon>Pterygota</taxon>
        <taxon>Neoptera</taxon>
        <taxon>Polyneoptera</taxon>
        <taxon>Phasmatodea</taxon>
        <taxon>Verophasmatodea</taxon>
        <taxon>Anareolatae</taxon>
        <taxon>Phasmatidae</taxon>
        <taxon>Eurycanthinae</taxon>
        <taxon>Dryococelus</taxon>
    </lineage>
</organism>
<proteinExistence type="predicted"/>
<evidence type="ECO:0000313" key="1">
    <source>
        <dbReference type="EMBL" id="KAJ8898210.1"/>
    </source>
</evidence>
<protein>
    <submittedName>
        <fullName evidence="1">Uncharacterized protein</fullName>
    </submittedName>
</protein>